<keyword evidence="3" id="KW-1185">Reference proteome</keyword>
<dbReference type="RefSeq" id="WP_197443298.1">
    <property type="nucleotide sequence ID" value="NZ_CP036433.1"/>
</dbReference>
<accession>A0A518DTN8</accession>
<dbReference type="EMBL" id="CP036433">
    <property type="protein sequence ID" value="QDU95197.1"/>
    <property type="molecule type" value="Genomic_DNA"/>
</dbReference>
<feature type="compositionally biased region" description="Acidic residues" evidence="1">
    <location>
        <begin position="1"/>
        <end position="11"/>
    </location>
</feature>
<sequence length="54" mass="5938">MENQNESDLDLAGDNSPHFKIPQPGDNGPAWEEVDPGRYMPRRVRGSCVGRALG</sequence>
<reference evidence="2 3" key="1">
    <citation type="submission" date="2019-02" db="EMBL/GenBank/DDBJ databases">
        <title>Deep-cultivation of Planctomycetes and their phenomic and genomic characterization uncovers novel biology.</title>
        <authorList>
            <person name="Wiegand S."/>
            <person name="Jogler M."/>
            <person name="Boedeker C."/>
            <person name="Pinto D."/>
            <person name="Vollmers J."/>
            <person name="Rivas-Marin E."/>
            <person name="Kohn T."/>
            <person name="Peeters S.H."/>
            <person name="Heuer A."/>
            <person name="Rast P."/>
            <person name="Oberbeckmann S."/>
            <person name="Bunk B."/>
            <person name="Jeske O."/>
            <person name="Meyerdierks A."/>
            <person name="Storesund J.E."/>
            <person name="Kallscheuer N."/>
            <person name="Luecker S."/>
            <person name="Lage O.M."/>
            <person name="Pohl T."/>
            <person name="Merkel B.J."/>
            <person name="Hornburger P."/>
            <person name="Mueller R.-W."/>
            <person name="Bruemmer F."/>
            <person name="Labrenz M."/>
            <person name="Spormann A.M."/>
            <person name="Op den Camp H."/>
            <person name="Overmann J."/>
            <person name="Amann R."/>
            <person name="Jetten M.S.M."/>
            <person name="Mascher T."/>
            <person name="Medema M.H."/>
            <person name="Devos D.P."/>
            <person name="Kaster A.-K."/>
            <person name="Ovreas L."/>
            <person name="Rohde M."/>
            <person name="Galperin M.Y."/>
            <person name="Jogler C."/>
        </authorList>
    </citation>
    <scope>NUCLEOTIDE SEQUENCE [LARGE SCALE GENOMIC DNA]</scope>
    <source>
        <strain evidence="2 3">Pla85_3_4</strain>
    </source>
</reference>
<protein>
    <submittedName>
        <fullName evidence="2">Uncharacterized protein</fullName>
    </submittedName>
</protein>
<evidence type="ECO:0000313" key="3">
    <source>
        <dbReference type="Proteomes" id="UP000317648"/>
    </source>
</evidence>
<gene>
    <name evidence="2" type="ORF">Pla8534_30110</name>
</gene>
<dbReference type="AlphaFoldDB" id="A0A518DTN8"/>
<evidence type="ECO:0000256" key="1">
    <source>
        <dbReference type="SAM" id="MobiDB-lite"/>
    </source>
</evidence>
<evidence type="ECO:0000313" key="2">
    <source>
        <dbReference type="EMBL" id="QDU95197.1"/>
    </source>
</evidence>
<feature type="region of interest" description="Disordered" evidence="1">
    <location>
        <begin position="1"/>
        <end position="37"/>
    </location>
</feature>
<organism evidence="2 3">
    <name type="scientific">Lignipirellula cremea</name>
    <dbReference type="NCBI Taxonomy" id="2528010"/>
    <lineage>
        <taxon>Bacteria</taxon>
        <taxon>Pseudomonadati</taxon>
        <taxon>Planctomycetota</taxon>
        <taxon>Planctomycetia</taxon>
        <taxon>Pirellulales</taxon>
        <taxon>Pirellulaceae</taxon>
        <taxon>Lignipirellula</taxon>
    </lineage>
</organism>
<name>A0A518DTN8_9BACT</name>
<proteinExistence type="predicted"/>
<dbReference type="KEGG" id="lcre:Pla8534_30110"/>
<dbReference type="Proteomes" id="UP000317648">
    <property type="component" value="Chromosome"/>
</dbReference>